<dbReference type="Gene3D" id="1.10.3630.10">
    <property type="entry name" value="yeast vps74-n-term truncation variant domain like"/>
    <property type="match status" value="1"/>
</dbReference>
<comment type="subcellular location">
    <subcellularLocation>
        <location evidence="1">Golgi apparatus membrane</location>
        <topology evidence="1">Peripheral membrane protein</topology>
        <orientation evidence="1">Cytoplasmic side</orientation>
    </subcellularLocation>
</comment>
<dbReference type="InterPro" id="IPR008628">
    <property type="entry name" value="GPP34-like"/>
</dbReference>
<keyword evidence="2" id="KW-0333">Golgi apparatus</keyword>
<reference evidence="5 6" key="1">
    <citation type="submission" date="2016-10" db="EMBL/GenBank/DDBJ databases">
        <authorList>
            <person name="de Groot N.N."/>
        </authorList>
    </citation>
    <scope>NUCLEOTIDE SEQUENCE [LARGE SCALE GENOMIC DNA]</scope>
    <source>
        <strain evidence="5 6">DSM 44778</strain>
    </source>
</reference>
<evidence type="ECO:0000256" key="3">
    <source>
        <dbReference type="ARBA" id="ARBA00023121"/>
    </source>
</evidence>
<keyword evidence="6" id="KW-1185">Reference proteome</keyword>
<evidence type="ECO:0000256" key="2">
    <source>
        <dbReference type="ARBA" id="ARBA00023034"/>
    </source>
</evidence>
<evidence type="ECO:0000313" key="6">
    <source>
        <dbReference type="Proteomes" id="UP000199545"/>
    </source>
</evidence>
<evidence type="ECO:0000256" key="1">
    <source>
        <dbReference type="ARBA" id="ARBA00004255"/>
    </source>
</evidence>
<keyword evidence="3" id="KW-0446">Lipid-binding</keyword>
<dbReference type="GO" id="GO:0012505">
    <property type="term" value="C:endomembrane system"/>
    <property type="evidence" value="ECO:0007669"/>
    <property type="project" value="UniProtKB-ARBA"/>
</dbReference>
<keyword evidence="4" id="KW-0472">Membrane</keyword>
<name>A0A1I3T792_9BACL</name>
<proteinExistence type="predicted"/>
<accession>A0A1I3T792</accession>
<gene>
    <name evidence="5" type="ORF">SAMN05421852_11645</name>
</gene>
<dbReference type="AlphaFoldDB" id="A0A1I3T792"/>
<evidence type="ECO:0000256" key="4">
    <source>
        <dbReference type="ARBA" id="ARBA00023136"/>
    </source>
</evidence>
<dbReference type="EMBL" id="FORR01000016">
    <property type="protein sequence ID" value="SFJ66944.1"/>
    <property type="molecule type" value="Genomic_DNA"/>
</dbReference>
<protein>
    <submittedName>
        <fullName evidence="5">Golgi phosphoprotein 3 (GPP34)</fullName>
    </submittedName>
</protein>
<dbReference type="Pfam" id="PF05719">
    <property type="entry name" value="GPP34"/>
    <property type="match status" value="1"/>
</dbReference>
<dbReference type="InterPro" id="IPR038261">
    <property type="entry name" value="GPP34-like_sf"/>
</dbReference>
<dbReference type="GO" id="GO:0005737">
    <property type="term" value="C:cytoplasm"/>
    <property type="evidence" value="ECO:0007669"/>
    <property type="project" value="UniProtKB-ARBA"/>
</dbReference>
<organism evidence="5 6">
    <name type="scientific">Thermoflavimicrobium dichotomicum</name>
    <dbReference type="NCBI Taxonomy" id="46223"/>
    <lineage>
        <taxon>Bacteria</taxon>
        <taxon>Bacillati</taxon>
        <taxon>Bacillota</taxon>
        <taxon>Bacilli</taxon>
        <taxon>Bacillales</taxon>
        <taxon>Thermoactinomycetaceae</taxon>
        <taxon>Thermoflavimicrobium</taxon>
    </lineage>
</organism>
<dbReference type="GO" id="GO:0070273">
    <property type="term" value="F:phosphatidylinositol-4-phosphate binding"/>
    <property type="evidence" value="ECO:0007669"/>
    <property type="project" value="InterPro"/>
</dbReference>
<evidence type="ECO:0000313" key="5">
    <source>
        <dbReference type="EMBL" id="SFJ66944.1"/>
    </source>
</evidence>
<dbReference type="Proteomes" id="UP000199545">
    <property type="component" value="Unassembled WGS sequence"/>
</dbReference>
<sequence length="238" mass="28254">MKLNFNLAEEFVLLGLYQSNENFNLEFRMNKRDLCISATFLELLLDGNLDIDDRKIVRIAKRQTPRTDYISKMLAKVCSHDWDRKIEEWSAYFKEKMDYIPATESALVDYLYESILESLIEKGAIEKVEQQFLFIQSADYKVKQEVIDPIVKKLHTELIGEDFPSKQSISLYFLLRKAGVLEEYLSNYNLERFKRDLKKWTEQQPNLKQWIKWTIEAIHGEENDNDFIQDLLDLFLSS</sequence>